<keyword evidence="7 10" id="KW-0210">Decarboxylase</keyword>
<dbReference type="EC" id="4.1.1.37" evidence="5 10"/>
<comment type="subcellular location">
    <subcellularLocation>
        <location evidence="1">Cytoplasm</location>
        <location evidence="1">Cytosol</location>
    </subcellularLocation>
</comment>
<dbReference type="NCBIfam" id="TIGR01464">
    <property type="entry name" value="hemE"/>
    <property type="match status" value="1"/>
</dbReference>
<dbReference type="PROSITE" id="PS00906">
    <property type="entry name" value="UROD_1"/>
    <property type="match status" value="1"/>
</dbReference>
<dbReference type="PROSITE" id="PS00907">
    <property type="entry name" value="UROD_2"/>
    <property type="match status" value="1"/>
</dbReference>
<dbReference type="SUPFAM" id="SSF51726">
    <property type="entry name" value="UROD/MetE-like"/>
    <property type="match status" value="1"/>
</dbReference>
<comment type="similarity">
    <text evidence="3 10 12">Belongs to the uroporphyrinogen decarboxylase family.</text>
</comment>
<dbReference type="InterPro" id="IPR006361">
    <property type="entry name" value="Uroporphyrinogen_deCO2ase_HemE"/>
</dbReference>
<evidence type="ECO:0000256" key="7">
    <source>
        <dbReference type="ARBA" id="ARBA00022793"/>
    </source>
</evidence>
<keyword evidence="16" id="KW-1185">Reference proteome</keyword>
<dbReference type="HOGENOM" id="CLU_040933_0_1_0"/>
<evidence type="ECO:0000256" key="8">
    <source>
        <dbReference type="ARBA" id="ARBA00023239"/>
    </source>
</evidence>
<dbReference type="KEGG" id="tro:trd_1384"/>
<comment type="catalytic activity">
    <reaction evidence="10 11">
        <text>uroporphyrinogen III + 4 H(+) = coproporphyrinogen III + 4 CO2</text>
        <dbReference type="Rhea" id="RHEA:19865"/>
        <dbReference type="ChEBI" id="CHEBI:15378"/>
        <dbReference type="ChEBI" id="CHEBI:16526"/>
        <dbReference type="ChEBI" id="CHEBI:57308"/>
        <dbReference type="ChEBI" id="CHEBI:57309"/>
        <dbReference type="EC" id="4.1.1.37"/>
    </reaction>
</comment>
<feature type="binding site" evidence="10">
    <location>
        <position position="181"/>
    </location>
    <ligand>
        <name>substrate</name>
    </ligand>
</feature>
<evidence type="ECO:0000256" key="2">
    <source>
        <dbReference type="ARBA" id="ARBA00004804"/>
    </source>
</evidence>
<comment type="function">
    <text evidence="10">Catalyzes the decarboxylation of four acetate groups of uroporphyrinogen-III to yield coproporphyrinogen-III.</text>
</comment>
<dbReference type="EMBL" id="CP001275">
    <property type="protein sequence ID" value="ACM05426.1"/>
    <property type="molecule type" value="Genomic_DNA"/>
</dbReference>
<feature type="domain" description="Uroporphyrinogen decarboxylase (URO-D)" evidence="13">
    <location>
        <begin position="51"/>
        <end position="60"/>
    </location>
</feature>
<proteinExistence type="inferred from homology"/>
<evidence type="ECO:0000259" key="14">
    <source>
        <dbReference type="PROSITE" id="PS00907"/>
    </source>
</evidence>
<evidence type="ECO:0000256" key="10">
    <source>
        <dbReference type="HAMAP-Rule" id="MF_00218"/>
    </source>
</evidence>
<evidence type="ECO:0000313" key="15">
    <source>
        <dbReference type="EMBL" id="ACM05426.1"/>
    </source>
</evidence>
<feature type="site" description="Transition state stabilizer" evidence="10">
    <location>
        <position position="105"/>
    </location>
</feature>
<keyword evidence="9 10" id="KW-0627">Porphyrin biosynthesis</keyword>
<evidence type="ECO:0000256" key="4">
    <source>
        <dbReference type="ARBA" id="ARBA00011738"/>
    </source>
</evidence>
<dbReference type="PANTHER" id="PTHR21091">
    <property type="entry name" value="METHYLTETRAHYDROFOLATE:HOMOCYSTEINE METHYLTRANSFERASE RELATED"/>
    <property type="match status" value="1"/>
</dbReference>
<organism evidence="15 16">
    <name type="scientific">Thermomicrobium roseum (strain ATCC 27502 / DSM 5159 / P-2)</name>
    <dbReference type="NCBI Taxonomy" id="309801"/>
    <lineage>
        <taxon>Bacteria</taxon>
        <taxon>Pseudomonadati</taxon>
        <taxon>Thermomicrobiota</taxon>
        <taxon>Thermomicrobia</taxon>
        <taxon>Thermomicrobiales</taxon>
        <taxon>Thermomicrobiaceae</taxon>
        <taxon>Thermomicrobium</taxon>
    </lineage>
</organism>
<dbReference type="Pfam" id="PF01208">
    <property type="entry name" value="URO-D"/>
    <property type="match status" value="1"/>
</dbReference>
<dbReference type="CDD" id="cd00717">
    <property type="entry name" value="URO-D"/>
    <property type="match status" value="1"/>
</dbReference>
<dbReference type="GO" id="GO:0005829">
    <property type="term" value="C:cytosol"/>
    <property type="evidence" value="ECO:0007669"/>
    <property type="project" value="UniProtKB-SubCell"/>
</dbReference>
<feature type="binding site" evidence="10">
    <location>
        <position position="105"/>
    </location>
    <ligand>
        <name>substrate</name>
    </ligand>
</feature>
<sequence length="376" mass="41640">MRTVVDSERSGWVTMPISMAKEAEGDHRSDDAMVNSPLLRACRRKTVDMTPVWLMRQAGRYLPEYRALRERYSLLELCRQPELAAEVTLQPLRRYPLDAAIIFADILLPVLALGVPLSFAEGEGPVIGAPIRDPAAVDRLPEPDESPLWPVAEAIRIVRAELPERVAVIGFAGAPFTLASYLIEGGSSRQYVRTKRFLLTERSAWERLLERLTELTIRYLMLQVRAGAEVVQLFDSWAGALAPAVYRDAVLPWTRRIVAAVRELGVPVIVFSTGTAGYLDLVADTGADVIGVDWRIELDRAWNAIGARAIQGNLDPAWLLAPAEDLRKAARDVLDRAAGRPGHIFNLGHGVLPETSPDAVAILVEFVHEYSARVRD</sequence>
<comment type="subunit">
    <text evidence="4 10">Homodimer.</text>
</comment>
<dbReference type="Proteomes" id="UP000000447">
    <property type="component" value="Chromosome"/>
</dbReference>
<dbReference type="PANTHER" id="PTHR21091:SF169">
    <property type="entry name" value="UROPORPHYRINOGEN DECARBOXYLASE"/>
    <property type="match status" value="1"/>
</dbReference>
<evidence type="ECO:0000256" key="1">
    <source>
        <dbReference type="ARBA" id="ARBA00004514"/>
    </source>
</evidence>
<dbReference type="HAMAP" id="MF_00218">
    <property type="entry name" value="URO_D"/>
    <property type="match status" value="1"/>
</dbReference>
<dbReference type="Gene3D" id="3.20.20.210">
    <property type="match status" value="1"/>
</dbReference>
<name>B9L2I2_THERP</name>
<comment type="pathway">
    <text evidence="2 10 11">Porphyrin-containing compound metabolism; protoporphyrin-IX biosynthesis; coproporphyrinogen-III from 5-aminolevulinate: step 4/4.</text>
</comment>
<evidence type="ECO:0000256" key="9">
    <source>
        <dbReference type="ARBA" id="ARBA00023244"/>
    </source>
</evidence>
<dbReference type="InterPro" id="IPR038071">
    <property type="entry name" value="UROD/MetE-like_sf"/>
</dbReference>
<dbReference type="GO" id="GO:0006782">
    <property type="term" value="P:protoporphyrinogen IX biosynthetic process"/>
    <property type="evidence" value="ECO:0007669"/>
    <property type="project" value="UniProtKB-UniRule"/>
</dbReference>
<dbReference type="GO" id="GO:0004853">
    <property type="term" value="F:uroporphyrinogen decarboxylase activity"/>
    <property type="evidence" value="ECO:0007669"/>
    <property type="project" value="UniProtKB-UniRule"/>
</dbReference>
<evidence type="ECO:0000256" key="12">
    <source>
        <dbReference type="RuleBase" id="RU004169"/>
    </source>
</evidence>
<dbReference type="FunFam" id="3.20.20.210:FF:000008">
    <property type="entry name" value="Uroporphyrinogen decarboxylase"/>
    <property type="match status" value="1"/>
</dbReference>
<evidence type="ECO:0000259" key="13">
    <source>
        <dbReference type="PROSITE" id="PS00906"/>
    </source>
</evidence>
<dbReference type="eggNOG" id="COG0407">
    <property type="taxonomic scope" value="Bacteria"/>
</dbReference>
<feature type="domain" description="Uroporphyrinogen decarboxylase (URO-D)" evidence="14">
    <location>
        <begin position="169"/>
        <end position="185"/>
    </location>
</feature>
<evidence type="ECO:0000256" key="5">
    <source>
        <dbReference type="ARBA" id="ARBA00012288"/>
    </source>
</evidence>
<accession>B9L2I2</accession>
<keyword evidence="8 10" id="KW-0456">Lyase</keyword>
<comment type="caution">
    <text evidence="10">Lacks conserved residue(s) required for the propagation of feature annotation.</text>
</comment>
<dbReference type="UniPathway" id="UPA00251">
    <property type="reaction ID" value="UER00321"/>
</dbReference>
<dbReference type="InterPro" id="IPR000257">
    <property type="entry name" value="Uroporphyrinogen_deCOase"/>
</dbReference>
<gene>
    <name evidence="10 15" type="primary">hemE</name>
    <name evidence="15" type="ordered locus">trd_1384</name>
</gene>
<protein>
    <recommendedName>
        <fullName evidence="5 10">Uroporphyrinogen decarboxylase</fullName>
        <shortName evidence="10">UPD</shortName>
        <shortName evidence="10">URO-D</shortName>
        <ecNumber evidence="5 10">4.1.1.37</ecNumber>
    </recommendedName>
</protein>
<evidence type="ECO:0000256" key="3">
    <source>
        <dbReference type="ARBA" id="ARBA00009935"/>
    </source>
</evidence>
<keyword evidence="6 10" id="KW-0963">Cytoplasm</keyword>
<evidence type="ECO:0000256" key="11">
    <source>
        <dbReference type="RuleBase" id="RU000554"/>
    </source>
</evidence>
<feature type="binding site" evidence="10">
    <location>
        <position position="349"/>
    </location>
    <ligand>
        <name>substrate</name>
    </ligand>
</feature>
<feature type="binding site" evidence="10">
    <location>
        <begin position="56"/>
        <end position="60"/>
    </location>
    <ligand>
        <name>substrate</name>
    </ligand>
</feature>
<feature type="binding site" evidence="10">
    <location>
        <position position="236"/>
    </location>
    <ligand>
        <name>substrate</name>
    </ligand>
</feature>
<evidence type="ECO:0000313" key="16">
    <source>
        <dbReference type="Proteomes" id="UP000000447"/>
    </source>
</evidence>
<dbReference type="STRING" id="309801.trd_1384"/>
<evidence type="ECO:0000256" key="6">
    <source>
        <dbReference type="ARBA" id="ARBA00022490"/>
    </source>
</evidence>
<reference evidence="15 16" key="1">
    <citation type="journal article" date="2009" name="PLoS ONE">
        <title>Complete genome sequence of the aerobic CO-oxidizing thermophile Thermomicrobium roseum.</title>
        <authorList>
            <person name="Wu D."/>
            <person name="Raymond J."/>
            <person name="Wu M."/>
            <person name="Chatterji S."/>
            <person name="Ren Q."/>
            <person name="Graham J.E."/>
            <person name="Bryant D.A."/>
            <person name="Robb F."/>
            <person name="Colman A."/>
            <person name="Tallon L.J."/>
            <person name="Badger J.H."/>
            <person name="Madupu R."/>
            <person name="Ward N.L."/>
            <person name="Eisen J.A."/>
        </authorList>
    </citation>
    <scope>NUCLEOTIDE SEQUENCE [LARGE SCALE GENOMIC DNA]</scope>
    <source>
        <strain evidence="16">ATCC 27502 / DSM 5159 / P-2</strain>
    </source>
</reference>
<dbReference type="AlphaFoldDB" id="B9L2I2"/>